<organism evidence="2 3">
    <name type="scientific">Perkinsus olseni</name>
    <name type="common">Perkinsus atlanticus</name>
    <dbReference type="NCBI Taxonomy" id="32597"/>
    <lineage>
        <taxon>Eukaryota</taxon>
        <taxon>Sar</taxon>
        <taxon>Alveolata</taxon>
        <taxon>Perkinsozoa</taxon>
        <taxon>Perkinsea</taxon>
        <taxon>Perkinsida</taxon>
        <taxon>Perkinsidae</taxon>
        <taxon>Perkinsus</taxon>
    </lineage>
</organism>
<evidence type="ECO:0000256" key="1">
    <source>
        <dbReference type="SAM" id="MobiDB-lite"/>
    </source>
</evidence>
<proteinExistence type="predicted"/>
<feature type="non-terminal residue" evidence="2">
    <location>
        <position position="323"/>
    </location>
</feature>
<evidence type="ECO:0000313" key="2">
    <source>
        <dbReference type="EMBL" id="KAF4735544.1"/>
    </source>
</evidence>
<protein>
    <submittedName>
        <fullName evidence="2">Uncharacterized protein</fullName>
    </submittedName>
</protein>
<feature type="region of interest" description="Disordered" evidence="1">
    <location>
        <begin position="140"/>
        <end position="235"/>
    </location>
</feature>
<feature type="non-terminal residue" evidence="2">
    <location>
        <position position="1"/>
    </location>
</feature>
<comment type="caution">
    <text evidence="2">The sequence shown here is derived from an EMBL/GenBank/DDBJ whole genome shotgun (WGS) entry which is preliminary data.</text>
</comment>
<evidence type="ECO:0000313" key="3">
    <source>
        <dbReference type="Proteomes" id="UP000574390"/>
    </source>
</evidence>
<dbReference type="Proteomes" id="UP000574390">
    <property type="component" value="Unassembled WGS sequence"/>
</dbReference>
<dbReference type="EMBL" id="JABANM010012714">
    <property type="protein sequence ID" value="KAF4735544.1"/>
    <property type="molecule type" value="Genomic_DNA"/>
</dbReference>
<dbReference type="AlphaFoldDB" id="A0A7J6SRG1"/>
<accession>A0A7J6SRG1</accession>
<name>A0A7J6SRG1_PEROL</name>
<gene>
    <name evidence="2" type="ORF">FOZ62_009825</name>
</gene>
<reference evidence="2 3" key="1">
    <citation type="submission" date="2020-04" db="EMBL/GenBank/DDBJ databases">
        <title>Perkinsus olseni comparative genomics.</title>
        <authorList>
            <person name="Bogema D.R."/>
        </authorList>
    </citation>
    <scope>NUCLEOTIDE SEQUENCE [LARGE SCALE GENOMIC DNA]</scope>
    <source>
        <strain evidence="2">ATCC PRA-205</strain>
    </source>
</reference>
<feature type="compositionally biased region" description="Low complexity" evidence="1">
    <location>
        <begin position="211"/>
        <end position="230"/>
    </location>
</feature>
<sequence length="323" mass="34627">TRGLCQLCSTVAETEGASIEDMRQFGGELVSERSPCQICGQNCIDCTSDSVESMRIGLYMVGATGGWSHGICKKYTNTSAPSSSVCQFKDLCGGLSGASVRCAVSQCLAAAHALCAAFRFRLTAHEPSFLCDPHLASGSSPISSSTGDSESHHDASTRYKRNKIQLVDSPIASKRRRRRSDVEVPKPTEAPRPAPVEVEEIRLVDGPPPRVSAAPNSAAAPSSAGPSHSVPSERRKISAKIAAALGDPTDAEAMRSRLTTAAREIEERLFEREASSRGGYLSLVRQFKKFLAKADSVPRMKLRKGEVDGAYVGGLEPWELQDE</sequence>